<dbReference type="InterPro" id="IPR007016">
    <property type="entry name" value="O-antigen_ligase-rel_domated"/>
</dbReference>
<comment type="caution">
    <text evidence="7">The sequence shown here is derived from an EMBL/GenBank/DDBJ whole genome shotgun (WGS) entry which is preliminary data.</text>
</comment>
<protein>
    <recommendedName>
        <fullName evidence="6">O-antigen ligase-related domain-containing protein</fullName>
    </recommendedName>
</protein>
<name>A0A150LYA7_9BACL</name>
<feature type="transmembrane region" description="Helical" evidence="5">
    <location>
        <begin position="94"/>
        <end position="112"/>
    </location>
</feature>
<dbReference type="STRING" id="81408.B4119_3650"/>
<gene>
    <name evidence="7" type="ORF">B4119_3650</name>
</gene>
<feature type="transmembrane region" description="Helical" evidence="5">
    <location>
        <begin position="196"/>
        <end position="213"/>
    </location>
</feature>
<dbReference type="PANTHER" id="PTHR37422">
    <property type="entry name" value="TEICHURONIC ACID BIOSYNTHESIS PROTEIN TUAE"/>
    <property type="match status" value="1"/>
</dbReference>
<evidence type="ECO:0000259" key="6">
    <source>
        <dbReference type="Pfam" id="PF04932"/>
    </source>
</evidence>
<sequence length="471" mass="52855">MRLQQPFTYYAVILSLFLVPLVSYKTYIGPLPLSAEVVMIPLLTIAAIVDYAQKRIALNDFNIKPIAVAFLLYFIIAVISLTQAVSLAPAAMELARYLSYVVLFLIVVKVRFTREQYIHFAKVFGLSVLIIGVYGIVQYIFGISLNTAGLYALKEAKGRVDSTLVNPNYYASFLNFVIPTLVLLAVVYFKDKKAQLLMFALYGIYVINLVLTYTRAAWVAMIGGFVLMVLLIPKDFIKNAVRPHILLSFVVLLTVVYFMPDVQSRTYSALYAMQKIVIRHLPMNITDHIANGDVSQGKDGGFFAEEPGDEEKVQDEATTSRAVVSRVTLWKTGWVMMKENPILGVGIGNYLVRYKDYVTKYPELYIGHDQYSVHNSYLKVGAETGFIGLAAFLAIYVIYYVYLLRLYFSAANRLSKIVVIGLIAGSATFMAQNLSNNLIFIPQLNTIFWLVSGLAIAFVHQNKEKPASMQE</sequence>
<evidence type="ECO:0000256" key="4">
    <source>
        <dbReference type="ARBA" id="ARBA00023136"/>
    </source>
</evidence>
<feature type="transmembrane region" description="Helical" evidence="5">
    <location>
        <begin position="33"/>
        <end position="53"/>
    </location>
</feature>
<feature type="transmembrane region" description="Helical" evidence="5">
    <location>
        <begin position="169"/>
        <end position="189"/>
    </location>
</feature>
<evidence type="ECO:0000256" key="3">
    <source>
        <dbReference type="ARBA" id="ARBA00022989"/>
    </source>
</evidence>
<dbReference type="InterPro" id="IPR051533">
    <property type="entry name" value="WaaL-like"/>
</dbReference>
<keyword evidence="4 5" id="KW-0472">Membrane</keyword>
<organism evidence="7 8">
    <name type="scientific">Saccharococcus caldoxylosilyticus</name>
    <dbReference type="NCBI Taxonomy" id="81408"/>
    <lineage>
        <taxon>Bacteria</taxon>
        <taxon>Bacillati</taxon>
        <taxon>Bacillota</taxon>
        <taxon>Bacilli</taxon>
        <taxon>Bacillales</taxon>
        <taxon>Anoxybacillaceae</taxon>
        <taxon>Saccharococcus</taxon>
    </lineage>
</organism>
<dbReference type="eggNOG" id="COG3307">
    <property type="taxonomic scope" value="Bacteria"/>
</dbReference>
<evidence type="ECO:0000256" key="5">
    <source>
        <dbReference type="SAM" id="Phobius"/>
    </source>
</evidence>
<dbReference type="PATRIC" id="fig|81408.3.peg.2767"/>
<accession>A0A150LYA7</accession>
<reference evidence="7 8" key="1">
    <citation type="submission" date="2016-01" db="EMBL/GenBank/DDBJ databases">
        <title>Draft Genome Sequences of Seven Thermophilic Sporeformers Isolated from Foods.</title>
        <authorList>
            <person name="Berendsen E.M."/>
            <person name="Wells-Bennik M.H."/>
            <person name="Krawcyk A.O."/>
            <person name="De Jong A."/>
            <person name="Holsappel S."/>
            <person name="Eijlander R.T."/>
            <person name="Kuipers O.P."/>
        </authorList>
    </citation>
    <scope>NUCLEOTIDE SEQUENCE [LARGE SCALE GENOMIC DNA]</scope>
    <source>
        <strain evidence="7 8">B4119</strain>
    </source>
</reference>
<evidence type="ECO:0000256" key="1">
    <source>
        <dbReference type="ARBA" id="ARBA00004141"/>
    </source>
</evidence>
<evidence type="ECO:0000313" key="7">
    <source>
        <dbReference type="EMBL" id="KYD16952.1"/>
    </source>
</evidence>
<feature type="transmembrane region" description="Helical" evidence="5">
    <location>
        <begin position="244"/>
        <end position="260"/>
    </location>
</feature>
<feature type="transmembrane region" description="Helical" evidence="5">
    <location>
        <begin position="124"/>
        <end position="149"/>
    </location>
</feature>
<feature type="transmembrane region" description="Helical" evidence="5">
    <location>
        <begin position="414"/>
        <end position="432"/>
    </location>
</feature>
<feature type="transmembrane region" description="Helical" evidence="5">
    <location>
        <begin position="7"/>
        <end position="27"/>
    </location>
</feature>
<proteinExistence type="predicted"/>
<feature type="transmembrane region" description="Helical" evidence="5">
    <location>
        <begin position="438"/>
        <end position="459"/>
    </location>
</feature>
<evidence type="ECO:0000256" key="2">
    <source>
        <dbReference type="ARBA" id="ARBA00022692"/>
    </source>
</evidence>
<keyword evidence="3 5" id="KW-1133">Transmembrane helix</keyword>
<feature type="transmembrane region" description="Helical" evidence="5">
    <location>
        <begin position="65"/>
        <end position="88"/>
    </location>
</feature>
<dbReference type="GO" id="GO:0016020">
    <property type="term" value="C:membrane"/>
    <property type="evidence" value="ECO:0007669"/>
    <property type="project" value="UniProtKB-SubCell"/>
</dbReference>
<feature type="transmembrane region" description="Helical" evidence="5">
    <location>
        <begin position="384"/>
        <end position="402"/>
    </location>
</feature>
<dbReference type="Proteomes" id="UP000075455">
    <property type="component" value="Unassembled WGS sequence"/>
</dbReference>
<keyword evidence="2 5" id="KW-0812">Transmembrane</keyword>
<comment type="subcellular location">
    <subcellularLocation>
        <location evidence="1">Membrane</location>
        <topology evidence="1">Multi-pass membrane protein</topology>
    </subcellularLocation>
</comment>
<dbReference type="AlphaFoldDB" id="A0A150LYA7"/>
<dbReference type="RefSeq" id="WP_061579123.1">
    <property type="nucleotide sequence ID" value="NZ_LQYS01000027.1"/>
</dbReference>
<dbReference type="PANTHER" id="PTHR37422:SF17">
    <property type="entry name" value="O-ANTIGEN LIGASE"/>
    <property type="match status" value="1"/>
</dbReference>
<dbReference type="EMBL" id="LQYS01000027">
    <property type="protein sequence ID" value="KYD16952.1"/>
    <property type="molecule type" value="Genomic_DNA"/>
</dbReference>
<dbReference type="Pfam" id="PF04932">
    <property type="entry name" value="Wzy_C"/>
    <property type="match status" value="1"/>
</dbReference>
<evidence type="ECO:0000313" key="8">
    <source>
        <dbReference type="Proteomes" id="UP000075455"/>
    </source>
</evidence>
<feature type="domain" description="O-antigen ligase-related" evidence="6">
    <location>
        <begin position="204"/>
        <end position="393"/>
    </location>
</feature>
<feature type="transmembrane region" description="Helical" evidence="5">
    <location>
        <begin position="219"/>
        <end position="237"/>
    </location>
</feature>